<evidence type="ECO:0000313" key="2">
    <source>
        <dbReference type="Proteomes" id="UP000011723"/>
    </source>
</evidence>
<dbReference type="KEGG" id="chn:A605_06315"/>
<protein>
    <submittedName>
        <fullName evidence="1">Uncharacterized protein</fullName>
    </submittedName>
</protein>
<dbReference type="RefSeq" id="WP_015400688.1">
    <property type="nucleotide sequence ID" value="NC_020302.1"/>
</dbReference>
<evidence type="ECO:0000313" key="1">
    <source>
        <dbReference type="EMBL" id="AGF72269.1"/>
    </source>
</evidence>
<sequence>MSAYGLGPLPGTSIAEAADLIVGETGDLPHLPQLPARGLGSDLIGCTAGLLAAVTVDRGPRSWIMTDRPQLLTRRTWDRMARDLDECEEAWGTSLTALKVQVAGPWSLAASIELANGHRVITDRGALRDLTDALIEGTNAHVADVAKRFHLDPAEVVVQLDEPRLPAVVAGELRGATDFHPVRAVNATDAAERLAHVVESLDAEQVLLNQTGYAPLWELAVKCGARTVLVTLDQIRGTEQLDGIGQAVANGLRVGLGVTGPEDRVDELGERPREKAVRVARFWDELSLDRELLATAVDVHPRGPVTEGTAVDAAHAYRMAVAVEGMLTRDAGDP</sequence>
<dbReference type="OrthoDB" id="5242426at2"/>
<dbReference type="InterPro" id="IPR038071">
    <property type="entry name" value="UROD/MetE-like_sf"/>
</dbReference>
<dbReference type="SUPFAM" id="SSF51726">
    <property type="entry name" value="UROD/MetE-like"/>
    <property type="match status" value="1"/>
</dbReference>
<name>M1MWY9_9CORY</name>
<dbReference type="AlphaFoldDB" id="M1MWY9"/>
<dbReference type="PATRIC" id="fig|1121362.3.peg.1272"/>
<dbReference type="Gene3D" id="3.20.20.210">
    <property type="match status" value="1"/>
</dbReference>
<dbReference type="EMBL" id="CP003697">
    <property type="protein sequence ID" value="AGF72269.1"/>
    <property type="molecule type" value="Genomic_DNA"/>
</dbReference>
<dbReference type="Proteomes" id="UP000011723">
    <property type="component" value="Chromosome"/>
</dbReference>
<dbReference type="HOGENOM" id="CLU_065357_0_0_11"/>
<organism evidence="1 2">
    <name type="scientific">Corynebacterium halotolerans YIM 70093 = DSM 44683</name>
    <dbReference type="NCBI Taxonomy" id="1121362"/>
    <lineage>
        <taxon>Bacteria</taxon>
        <taxon>Bacillati</taxon>
        <taxon>Actinomycetota</taxon>
        <taxon>Actinomycetes</taxon>
        <taxon>Mycobacteriales</taxon>
        <taxon>Corynebacteriaceae</taxon>
        <taxon>Corynebacterium</taxon>
    </lineage>
</organism>
<accession>M1MWY9</accession>
<dbReference type="eggNOG" id="COG0620">
    <property type="taxonomic scope" value="Bacteria"/>
</dbReference>
<keyword evidence="2" id="KW-1185">Reference proteome</keyword>
<proteinExistence type="predicted"/>
<gene>
    <name evidence="1" type="ORF">A605_06315</name>
</gene>
<reference evidence="1 2" key="1">
    <citation type="journal article" date="2012" name="Stand. Genomic Sci.">
        <title>Genome sequence of the halotolerant bacterium Corynebacterium halotolerans type strain YIM 70093(T) (= DSM 44683(T)).</title>
        <authorList>
            <person name="Ruckert C."/>
            <person name="Albersmeier A."/>
            <person name="Al-Dilaimi A."/>
            <person name="Niehaus K."/>
            <person name="Szczepanowski R."/>
            <person name="Kalinowski J."/>
        </authorList>
    </citation>
    <scope>NUCLEOTIDE SEQUENCE [LARGE SCALE GENOMIC DNA]</scope>
    <source>
        <strain evidence="1">YIM 70093</strain>
    </source>
</reference>
<dbReference type="STRING" id="1121362.A605_06315"/>